<dbReference type="InterPro" id="IPR045204">
    <property type="entry name" value="DSP_laforin-like"/>
</dbReference>
<dbReference type="InterPro" id="IPR000387">
    <property type="entry name" value="Tyr_Pase_dom"/>
</dbReference>
<organism evidence="6 7">
    <name type="scientific">Rhagologus leucostigma</name>
    <dbReference type="NCBI Taxonomy" id="156170"/>
    <lineage>
        <taxon>Eukaryota</taxon>
        <taxon>Metazoa</taxon>
        <taxon>Chordata</taxon>
        <taxon>Craniata</taxon>
        <taxon>Vertebrata</taxon>
        <taxon>Euteleostomi</taxon>
        <taxon>Archelosauria</taxon>
        <taxon>Archosauria</taxon>
        <taxon>Dinosauria</taxon>
        <taxon>Saurischia</taxon>
        <taxon>Theropoda</taxon>
        <taxon>Coelurosauria</taxon>
        <taxon>Aves</taxon>
        <taxon>Neognathae</taxon>
        <taxon>Neoaves</taxon>
        <taxon>Telluraves</taxon>
        <taxon>Australaves</taxon>
        <taxon>Passeriformes</taxon>
        <taxon>Corvoidea</taxon>
        <taxon>Pachycephalidae</taxon>
        <taxon>Rhagologus</taxon>
    </lineage>
</organism>
<dbReference type="GO" id="GO:0019203">
    <property type="term" value="F:carbohydrate phosphatase activity"/>
    <property type="evidence" value="ECO:0007669"/>
    <property type="project" value="InterPro"/>
</dbReference>
<dbReference type="GO" id="GO:0005737">
    <property type="term" value="C:cytoplasm"/>
    <property type="evidence" value="ECO:0007669"/>
    <property type="project" value="TreeGrafter"/>
</dbReference>
<dbReference type="GO" id="GO:0005634">
    <property type="term" value="C:nucleus"/>
    <property type="evidence" value="ECO:0007669"/>
    <property type="project" value="TreeGrafter"/>
</dbReference>
<evidence type="ECO:0000256" key="3">
    <source>
        <dbReference type="ARBA" id="ARBA00023277"/>
    </source>
</evidence>
<dbReference type="InterPro" id="IPR020422">
    <property type="entry name" value="TYR_PHOSPHATASE_DUAL_dom"/>
</dbReference>
<protein>
    <submittedName>
        <fullName evidence="6">EPM2A protein</fullName>
    </submittedName>
</protein>
<dbReference type="AlphaFoldDB" id="A0A7K8C8T0"/>
<dbReference type="PROSITE" id="PS50054">
    <property type="entry name" value="TYR_PHOSPHATASE_DUAL"/>
    <property type="match status" value="1"/>
</dbReference>
<dbReference type="InterPro" id="IPR016130">
    <property type="entry name" value="Tyr_Pase_AS"/>
</dbReference>
<gene>
    <name evidence="6" type="primary">Epm2a</name>
    <name evidence="6" type="ORF">RHALEU_R00557</name>
</gene>
<evidence type="ECO:0000313" key="6">
    <source>
        <dbReference type="EMBL" id="NXB22950.1"/>
    </source>
</evidence>
<feature type="domain" description="Tyrosine specific protein phosphatases" evidence="5">
    <location>
        <begin position="246"/>
        <end position="300"/>
    </location>
</feature>
<dbReference type="GO" id="GO:0004725">
    <property type="term" value="F:protein tyrosine phosphatase activity"/>
    <property type="evidence" value="ECO:0007669"/>
    <property type="project" value="InterPro"/>
</dbReference>
<reference evidence="6 7" key="1">
    <citation type="submission" date="2019-09" db="EMBL/GenBank/DDBJ databases">
        <title>Bird 10,000 Genomes (B10K) Project - Family phase.</title>
        <authorList>
            <person name="Zhang G."/>
        </authorList>
    </citation>
    <scope>NUCLEOTIDE SEQUENCE [LARGE SCALE GENOMIC DNA]</scope>
    <source>
        <strain evidence="6">B10K-DU-029-40</strain>
        <tissue evidence="6">Muscle</tissue>
    </source>
</reference>
<dbReference type="FunFam" id="3.90.190.10:FF:000054">
    <property type="entry name" value="laforin isoform X1"/>
    <property type="match status" value="1"/>
</dbReference>
<keyword evidence="1" id="KW-0378">Hydrolase</keyword>
<dbReference type="SUPFAM" id="SSF52799">
    <property type="entry name" value="(Phosphotyrosine protein) phosphatases II"/>
    <property type="match status" value="1"/>
</dbReference>
<evidence type="ECO:0000256" key="2">
    <source>
        <dbReference type="ARBA" id="ARBA00022912"/>
    </source>
</evidence>
<dbReference type="InterPro" id="IPR000340">
    <property type="entry name" value="Dual-sp_phosphatase_cat-dom"/>
</dbReference>
<dbReference type="PROSITE" id="PS50056">
    <property type="entry name" value="TYR_PHOSPHATASE_2"/>
    <property type="match status" value="1"/>
</dbReference>
<feature type="non-terminal residue" evidence="6">
    <location>
        <position position="321"/>
    </location>
</feature>
<evidence type="ECO:0000313" key="7">
    <source>
        <dbReference type="Proteomes" id="UP000564948"/>
    </source>
</evidence>
<dbReference type="Proteomes" id="UP000564948">
    <property type="component" value="Unassembled WGS sequence"/>
</dbReference>
<dbReference type="EMBL" id="VZTD01004412">
    <property type="protein sequence ID" value="NXB22950.1"/>
    <property type="molecule type" value="Genomic_DNA"/>
</dbReference>
<comment type="caution">
    <text evidence="6">The sequence shown here is derived from an EMBL/GenBank/DDBJ whole genome shotgun (WGS) entry which is preliminary data.</text>
</comment>
<sequence>MLFRFGVVLPARVTEGGAELLVAGSRPELGEWDPRRADELQNWQMAEVHAAQAAAVGIGAVESTCSNLSAIFFEDYADTQPAIVLSSVLGSGPHHDRSCVYNQSNIVDGVYCLPIAHWIEVSGHTDEMKHTTDFYFNIAGHQAIHYSRILPNIWLGSCPRQLEHVTIKLKHELGVTAVMNFQTESDIVQNSWGCNRYPEPMSPEILMKLYKEEGLAYVWLPTADMSTEGRIQMLPQAVCLLHGLLENGHTVYVHCNAGVGRSTAAVSGWLKYVMGWSLRKVQYFLASRRPAVYIDEEALNRAEDDFYQKFGHLRSSYQIQE</sequence>
<dbReference type="PANTHER" id="PTHR46864:SF1">
    <property type="entry name" value="LAFORIN"/>
    <property type="match status" value="1"/>
</dbReference>
<feature type="domain" description="Tyrosine-protein phosphatase" evidence="4">
    <location>
        <begin position="145"/>
        <end position="312"/>
    </location>
</feature>
<evidence type="ECO:0000259" key="4">
    <source>
        <dbReference type="PROSITE" id="PS50054"/>
    </source>
</evidence>
<keyword evidence="7" id="KW-1185">Reference proteome</keyword>
<proteinExistence type="predicted"/>
<dbReference type="SUPFAM" id="SSF49452">
    <property type="entry name" value="Starch-binding domain-like"/>
    <property type="match status" value="1"/>
</dbReference>
<dbReference type="InterPro" id="IPR013784">
    <property type="entry name" value="Carb-bd-like_fold"/>
</dbReference>
<dbReference type="InterPro" id="IPR042942">
    <property type="entry name" value="Laforin"/>
</dbReference>
<dbReference type="Pfam" id="PF00782">
    <property type="entry name" value="DSPc"/>
    <property type="match status" value="1"/>
</dbReference>
<accession>A0A7K8C8T0</accession>
<dbReference type="GO" id="GO:0030246">
    <property type="term" value="F:carbohydrate binding"/>
    <property type="evidence" value="ECO:0007669"/>
    <property type="project" value="InterPro"/>
</dbReference>
<evidence type="ECO:0000259" key="5">
    <source>
        <dbReference type="PROSITE" id="PS50056"/>
    </source>
</evidence>
<dbReference type="SMART" id="SM00195">
    <property type="entry name" value="DSPc"/>
    <property type="match status" value="1"/>
</dbReference>
<name>A0A7K8C8T0_9CORV</name>
<dbReference type="Gene3D" id="3.90.190.10">
    <property type="entry name" value="Protein tyrosine phosphatase superfamily"/>
    <property type="match status" value="1"/>
</dbReference>
<dbReference type="PANTHER" id="PTHR46864">
    <property type="entry name" value="LAFORIN"/>
    <property type="match status" value="1"/>
</dbReference>
<dbReference type="CDD" id="cd14526">
    <property type="entry name" value="DSP_laforin-like"/>
    <property type="match status" value="1"/>
</dbReference>
<dbReference type="PROSITE" id="PS00383">
    <property type="entry name" value="TYR_PHOSPHATASE_1"/>
    <property type="match status" value="1"/>
</dbReference>
<keyword evidence="3" id="KW-0119">Carbohydrate metabolism</keyword>
<dbReference type="InterPro" id="IPR029021">
    <property type="entry name" value="Prot-tyrosine_phosphatase-like"/>
</dbReference>
<evidence type="ECO:0000256" key="1">
    <source>
        <dbReference type="ARBA" id="ARBA00022801"/>
    </source>
</evidence>
<feature type="non-terminal residue" evidence="6">
    <location>
        <position position="1"/>
    </location>
</feature>
<dbReference type="GO" id="GO:0044042">
    <property type="term" value="P:glucan metabolic process"/>
    <property type="evidence" value="ECO:0007669"/>
    <property type="project" value="UniProtKB-ARBA"/>
</dbReference>
<keyword evidence="2" id="KW-0904">Protein phosphatase</keyword>